<evidence type="ECO:0000313" key="1">
    <source>
        <dbReference type="EMBL" id="KAJ8396001.1"/>
    </source>
</evidence>
<dbReference type="Proteomes" id="UP001221898">
    <property type="component" value="Unassembled WGS sequence"/>
</dbReference>
<protein>
    <submittedName>
        <fullName evidence="1">Uncharacterized protein</fullName>
    </submittedName>
</protein>
<organism evidence="1 2">
    <name type="scientific">Aldrovandia affinis</name>
    <dbReference type="NCBI Taxonomy" id="143900"/>
    <lineage>
        <taxon>Eukaryota</taxon>
        <taxon>Metazoa</taxon>
        <taxon>Chordata</taxon>
        <taxon>Craniata</taxon>
        <taxon>Vertebrata</taxon>
        <taxon>Euteleostomi</taxon>
        <taxon>Actinopterygii</taxon>
        <taxon>Neopterygii</taxon>
        <taxon>Teleostei</taxon>
        <taxon>Notacanthiformes</taxon>
        <taxon>Halosauridae</taxon>
        <taxon>Aldrovandia</taxon>
    </lineage>
</organism>
<name>A0AAD7S4V1_9TELE</name>
<reference evidence="1" key="1">
    <citation type="journal article" date="2023" name="Science">
        <title>Genome structures resolve the early diversification of teleost fishes.</title>
        <authorList>
            <person name="Parey E."/>
            <person name="Louis A."/>
            <person name="Montfort J."/>
            <person name="Bouchez O."/>
            <person name="Roques C."/>
            <person name="Iampietro C."/>
            <person name="Lluch J."/>
            <person name="Castinel A."/>
            <person name="Donnadieu C."/>
            <person name="Desvignes T."/>
            <person name="Floi Bucao C."/>
            <person name="Jouanno E."/>
            <person name="Wen M."/>
            <person name="Mejri S."/>
            <person name="Dirks R."/>
            <person name="Jansen H."/>
            <person name="Henkel C."/>
            <person name="Chen W.J."/>
            <person name="Zahm M."/>
            <person name="Cabau C."/>
            <person name="Klopp C."/>
            <person name="Thompson A.W."/>
            <person name="Robinson-Rechavi M."/>
            <person name="Braasch I."/>
            <person name="Lecointre G."/>
            <person name="Bobe J."/>
            <person name="Postlethwait J.H."/>
            <person name="Berthelot C."/>
            <person name="Roest Crollius H."/>
            <person name="Guiguen Y."/>
        </authorList>
    </citation>
    <scope>NUCLEOTIDE SEQUENCE</scope>
    <source>
        <strain evidence="1">NC1722</strain>
    </source>
</reference>
<proteinExistence type="predicted"/>
<gene>
    <name evidence="1" type="ORF">AAFF_G00025330</name>
</gene>
<keyword evidence="2" id="KW-1185">Reference proteome</keyword>
<dbReference type="EMBL" id="JAINUG010000110">
    <property type="protein sequence ID" value="KAJ8396001.1"/>
    <property type="molecule type" value="Genomic_DNA"/>
</dbReference>
<evidence type="ECO:0000313" key="2">
    <source>
        <dbReference type="Proteomes" id="UP001221898"/>
    </source>
</evidence>
<accession>A0AAD7S4V1</accession>
<dbReference type="AlphaFoldDB" id="A0AAD7S4V1"/>
<sequence length="138" mass="14921">MKEKRALFTSATRVYPRAREEPGGKGSGSRAGGVAGFRCVVGECLCPGTVRTRGGRPRCAAGRARRPGAEAGYYSLFVMGGVALTTERSGLPRCFFLVLFSAKAGRSSVSPSQTPERECRALSWRRARRRKRAALPKV</sequence>
<comment type="caution">
    <text evidence="1">The sequence shown here is derived from an EMBL/GenBank/DDBJ whole genome shotgun (WGS) entry which is preliminary data.</text>
</comment>